<dbReference type="PROSITE" id="PS00217">
    <property type="entry name" value="SUGAR_TRANSPORT_2"/>
    <property type="match status" value="1"/>
</dbReference>
<accession>G2JB91</accession>
<organism evidence="10 11">
    <name type="scientific">Candidatus Glomeribacter gigasporarum BEG34</name>
    <dbReference type="NCBI Taxonomy" id="1070319"/>
    <lineage>
        <taxon>Bacteria</taxon>
        <taxon>Pseudomonadati</taxon>
        <taxon>Pseudomonadota</taxon>
        <taxon>Betaproteobacteria</taxon>
        <taxon>Burkholderiales</taxon>
        <taxon>Burkholderiaceae</taxon>
        <taxon>Candidatus Glomeribacter</taxon>
    </lineage>
</organism>
<dbReference type="PANTHER" id="PTHR43528">
    <property type="entry name" value="ALPHA-KETOGLUTARATE PERMEASE"/>
    <property type="match status" value="1"/>
</dbReference>
<feature type="transmembrane region" description="Helical" evidence="8">
    <location>
        <begin position="173"/>
        <end position="192"/>
    </location>
</feature>
<feature type="transmembrane region" description="Helical" evidence="8">
    <location>
        <begin position="103"/>
        <end position="121"/>
    </location>
</feature>
<dbReference type="eggNOG" id="COG2814">
    <property type="taxonomic scope" value="Bacteria"/>
</dbReference>
<dbReference type="GO" id="GO:0015293">
    <property type="term" value="F:symporter activity"/>
    <property type="evidence" value="ECO:0007669"/>
    <property type="project" value="UniProtKB-KW"/>
</dbReference>
<dbReference type="GO" id="GO:0005886">
    <property type="term" value="C:plasma membrane"/>
    <property type="evidence" value="ECO:0007669"/>
    <property type="project" value="UniProtKB-SubCell"/>
</dbReference>
<dbReference type="STRING" id="1070319.CAGGBEG34_30001"/>
<dbReference type="AlphaFoldDB" id="G2JB91"/>
<dbReference type="EMBL" id="CAFB01000058">
    <property type="protein sequence ID" value="CCD30044.1"/>
    <property type="molecule type" value="Genomic_DNA"/>
</dbReference>
<feature type="transmembrane region" description="Helical" evidence="8">
    <location>
        <begin position="46"/>
        <end position="67"/>
    </location>
</feature>
<proteinExistence type="predicted"/>
<evidence type="ECO:0000256" key="7">
    <source>
        <dbReference type="ARBA" id="ARBA00023136"/>
    </source>
</evidence>
<keyword evidence="7 8" id="KW-0472">Membrane</keyword>
<protein>
    <submittedName>
        <fullName evidence="10">Putative Major facilitator family transporter</fullName>
    </submittedName>
</protein>
<sequence>MRNLLKIGLVANIFEWYEFAVYAYMADIIGQLFFKSETSVVGLAKAFTIFAIGYLIRPLGSLVWGTVGDRIGRGRPMKTVLMMSAIPTALIGCLPTYAQIGFLAPALLLILRLVQGFAMGAELPTNGCYIFEAAPSKYKSMLCSIVMASTKLGYLLASLVVFLLFSYFNRETVLAWAWRIPFLFSIPLIIGIRAMRRSIQDFPVQKAGTFKSAWLSLKRSMLKPVLIVSFTIALSGTLSIWTSQYLIHFLNVPRTLAWASNAVFVIASIAFKLVAGYLSHAFGYQRVIRVSVASTTLFIVPLFALFQHASFGILWVLQMLLGCLQGSITGVLMEMLARQFPQFVRCRGMNLAYTLPAAFLGGITPLVLTWMTDQTGFLLFPAFYILFFGLLALPSTIRLKAQENGKASRSAGFCARGANRA</sequence>
<feature type="transmembrane region" description="Helical" evidence="8">
    <location>
        <begin position="256"/>
        <end position="275"/>
    </location>
</feature>
<name>G2JB91_9BURK</name>
<feature type="transmembrane region" description="Helical" evidence="8">
    <location>
        <begin position="142"/>
        <end position="167"/>
    </location>
</feature>
<keyword evidence="2" id="KW-0813">Transport</keyword>
<reference evidence="10 11" key="1">
    <citation type="submission" date="2011-08" db="EMBL/GenBank/DDBJ databases">
        <title>The genome of the obligate endobacterium of an arbuscular mycorrhizal fungus reveals an interphylum network of nutritional interactions.</title>
        <authorList>
            <person name="Ghignone S."/>
            <person name="Salvioli A."/>
            <person name="Anca I."/>
            <person name="Lumini E."/>
            <person name="Ortu G."/>
            <person name="Petiti L."/>
            <person name="Cruveiller S."/>
            <person name="Bianciotto V."/>
            <person name="Piffanelli P."/>
            <person name="Lanfranco L."/>
            <person name="Bonfante P."/>
        </authorList>
    </citation>
    <scope>NUCLEOTIDE SEQUENCE [LARGE SCALE GENOMIC DNA]</scope>
    <source>
        <strain evidence="10 11">BEG34</strain>
    </source>
</reference>
<dbReference type="InterPro" id="IPR005829">
    <property type="entry name" value="Sugar_transporter_CS"/>
</dbReference>
<gene>
    <name evidence="10" type="ORF">CAGGBEG34_30001</name>
</gene>
<dbReference type="Pfam" id="PF00083">
    <property type="entry name" value="Sugar_tr"/>
    <property type="match status" value="1"/>
</dbReference>
<dbReference type="InterPro" id="IPR051084">
    <property type="entry name" value="H+-coupled_symporters"/>
</dbReference>
<feature type="transmembrane region" description="Helical" evidence="8">
    <location>
        <begin position="287"/>
        <end position="306"/>
    </location>
</feature>
<feature type="transmembrane region" description="Helical" evidence="8">
    <location>
        <begin position="7"/>
        <end position="26"/>
    </location>
</feature>
<dbReference type="InterPro" id="IPR005828">
    <property type="entry name" value="MFS_sugar_transport-like"/>
</dbReference>
<dbReference type="InterPro" id="IPR020846">
    <property type="entry name" value="MFS_dom"/>
</dbReference>
<feature type="transmembrane region" description="Helical" evidence="8">
    <location>
        <begin position="225"/>
        <end position="250"/>
    </location>
</feature>
<keyword evidence="4 8" id="KW-0812">Transmembrane</keyword>
<evidence type="ECO:0000256" key="2">
    <source>
        <dbReference type="ARBA" id="ARBA00022448"/>
    </source>
</evidence>
<keyword evidence="11" id="KW-1185">Reference proteome</keyword>
<dbReference type="PANTHER" id="PTHR43528:SF1">
    <property type="entry name" value="ALPHA-KETOGLUTARATE PERMEASE"/>
    <property type="match status" value="1"/>
</dbReference>
<evidence type="ECO:0000256" key="3">
    <source>
        <dbReference type="ARBA" id="ARBA00022475"/>
    </source>
</evidence>
<evidence type="ECO:0000256" key="8">
    <source>
        <dbReference type="SAM" id="Phobius"/>
    </source>
</evidence>
<evidence type="ECO:0000256" key="1">
    <source>
        <dbReference type="ARBA" id="ARBA00004651"/>
    </source>
</evidence>
<evidence type="ECO:0000259" key="9">
    <source>
        <dbReference type="PROSITE" id="PS50850"/>
    </source>
</evidence>
<feature type="transmembrane region" description="Helical" evidence="8">
    <location>
        <begin position="349"/>
        <end position="371"/>
    </location>
</feature>
<evidence type="ECO:0000313" key="10">
    <source>
        <dbReference type="EMBL" id="CCD30044.1"/>
    </source>
</evidence>
<dbReference type="OrthoDB" id="6766492at2"/>
<keyword evidence="3" id="KW-1003">Cell membrane</keyword>
<evidence type="ECO:0000256" key="5">
    <source>
        <dbReference type="ARBA" id="ARBA00022847"/>
    </source>
</evidence>
<feature type="domain" description="Major facilitator superfamily (MFS) profile" evidence="9">
    <location>
        <begin position="4"/>
        <end position="400"/>
    </location>
</feature>
<feature type="transmembrane region" description="Helical" evidence="8">
    <location>
        <begin position="377"/>
        <end position="399"/>
    </location>
</feature>
<keyword evidence="6 8" id="KW-1133">Transmembrane helix</keyword>
<dbReference type="Proteomes" id="UP000054051">
    <property type="component" value="Unassembled WGS sequence"/>
</dbReference>
<evidence type="ECO:0000256" key="6">
    <source>
        <dbReference type="ARBA" id="ARBA00022989"/>
    </source>
</evidence>
<keyword evidence="5" id="KW-0769">Symport</keyword>
<dbReference type="RefSeq" id="WP_006683124.1">
    <property type="nucleotide sequence ID" value="NZ_CAFB01000058.1"/>
</dbReference>
<comment type="subcellular location">
    <subcellularLocation>
        <location evidence="1">Cell membrane</location>
        <topology evidence="1">Multi-pass membrane protein</topology>
    </subcellularLocation>
</comment>
<evidence type="ECO:0000313" key="11">
    <source>
        <dbReference type="Proteomes" id="UP000054051"/>
    </source>
</evidence>
<dbReference type="SUPFAM" id="SSF103473">
    <property type="entry name" value="MFS general substrate transporter"/>
    <property type="match status" value="1"/>
</dbReference>
<comment type="caution">
    <text evidence="10">The sequence shown here is derived from an EMBL/GenBank/DDBJ whole genome shotgun (WGS) entry which is preliminary data.</text>
</comment>
<feature type="transmembrane region" description="Helical" evidence="8">
    <location>
        <begin position="312"/>
        <end position="337"/>
    </location>
</feature>
<evidence type="ECO:0000256" key="4">
    <source>
        <dbReference type="ARBA" id="ARBA00022692"/>
    </source>
</evidence>
<dbReference type="Gene3D" id="1.20.1250.20">
    <property type="entry name" value="MFS general substrate transporter like domains"/>
    <property type="match status" value="2"/>
</dbReference>
<feature type="transmembrane region" description="Helical" evidence="8">
    <location>
        <begin position="79"/>
        <end position="97"/>
    </location>
</feature>
<dbReference type="PROSITE" id="PS50850">
    <property type="entry name" value="MFS"/>
    <property type="match status" value="1"/>
</dbReference>
<dbReference type="InterPro" id="IPR036259">
    <property type="entry name" value="MFS_trans_sf"/>
</dbReference>